<feature type="domain" description="NADP-dependent oxidoreductase" evidence="1">
    <location>
        <begin position="16"/>
        <end position="294"/>
    </location>
</feature>
<dbReference type="PANTHER" id="PTHR43364">
    <property type="entry name" value="NADH-SPECIFIC METHYLGLYOXAL REDUCTASE-RELATED"/>
    <property type="match status" value="1"/>
</dbReference>
<protein>
    <submittedName>
        <fullName evidence="2">Aldo keto reductase 2 family oxidoreductase</fullName>
    </submittedName>
</protein>
<gene>
    <name evidence="2" type="ORF">FC37_GL000631</name>
</gene>
<dbReference type="InterPro" id="IPR050523">
    <property type="entry name" value="AKR_Detox_Biosynth"/>
</dbReference>
<evidence type="ECO:0000313" key="2">
    <source>
        <dbReference type="EMBL" id="KRL19258.1"/>
    </source>
</evidence>
<dbReference type="eggNOG" id="COG4989">
    <property type="taxonomic scope" value="Bacteria"/>
</dbReference>
<sequence>MKQIKMGPSTLSIPAMALGIMRMDQKSVTEAVDAISAAYEKGINFIDSADIYGGGKSETVFGQALKETKIGRDKLFIQSKTGIVPGKRYDFSEKYILTAVDGILDRMQVDYLDSLVLHRPDILMDPEEVAEAFDTLQAQGKVRFFGVSNFNASEIELLKTAVTQPIMFDQLQFGLMHTGMLDSIVHTNMTDEKSVDHDGQTWNYLLRHRITLQCWSPFQYGMFEGTFINNSKFPQLNEELEKLAEHYQVGKNAIAASWILRCPGQIQILVGSMNPQHIADSAAGSDIQLTKQEWYDLYLAAGNDLP</sequence>
<name>A0A0R1NPD8_9LACO</name>
<comment type="caution">
    <text evidence="2">The sequence shown here is derived from an EMBL/GenBank/DDBJ whole genome shotgun (WGS) entry which is preliminary data.</text>
</comment>
<organism evidence="2 3">
    <name type="scientific">Lactobacillus gallinarum DSM 10532 = JCM 2011</name>
    <dbReference type="NCBI Taxonomy" id="1423748"/>
    <lineage>
        <taxon>Bacteria</taxon>
        <taxon>Bacillati</taxon>
        <taxon>Bacillota</taxon>
        <taxon>Bacilli</taxon>
        <taxon>Lactobacillales</taxon>
        <taxon>Lactobacillaceae</taxon>
        <taxon>Lactobacillus</taxon>
    </lineage>
</organism>
<reference evidence="2 3" key="1">
    <citation type="journal article" date="2015" name="Genome Announc.">
        <title>Expanding the biotechnology potential of lactobacilli through comparative genomics of 213 strains and associated genera.</title>
        <authorList>
            <person name="Sun Z."/>
            <person name="Harris H.M."/>
            <person name="McCann A."/>
            <person name="Guo C."/>
            <person name="Argimon S."/>
            <person name="Zhang W."/>
            <person name="Yang X."/>
            <person name="Jeffery I.B."/>
            <person name="Cooney J.C."/>
            <person name="Kagawa T.F."/>
            <person name="Liu W."/>
            <person name="Song Y."/>
            <person name="Salvetti E."/>
            <person name="Wrobel A."/>
            <person name="Rasinkangas P."/>
            <person name="Parkhill J."/>
            <person name="Rea M.C."/>
            <person name="O'Sullivan O."/>
            <person name="Ritari J."/>
            <person name="Douillard F.P."/>
            <person name="Paul Ross R."/>
            <person name="Yang R."/>
            <person name="Briner A.E."/>
            <person name="Felis G.E."/>
            <person name="de Vos W.M."/>
            <person name="Barrangou R."/>
            <person name="Klaenhammer T.R."/>
            <person name="Caufield P.W."/>
            <person name="Cui Y."/>
            <person name="Zhang H."/>
            <person name="O'Toole P.W."/>
        </authorList>
    </citation>
    <scope>NUCLEOTIDE SEQUENCE [LARGE SCALE GENOMIC DNA]</scope>
    <source>
        <strain evidence="2 3">DSM 10532</strain>
    </source>
</reference>
<dbReference type="Pfam" id="PF00248">
    <property type="entry name" value="Aldo_ket_red"/>
    <property type="match status" value="1"/>
</dbReference>
<evidence type="ECO:0000313" key="3">
    <source>
        <dbReference type="Proteomes" id="UP000051311"/>
    </source>
</evidence>
<dbReference type="GO" id="GO:0005829">
    <property type="term" value="C:cytosol"/>
    <property type="evidence" value="ECO:0007669"/>
    <property type="project" value="TreeGrafter"/>
</dbReference>
<dbReference type="PRINTS" id="PR00069">
    <property type="entry name" value="ALDKETRDTASE"/>
</dbReference>
<dbReference type="PANTHER" id="PTHR43364:SF1">
    <property type="entry name" value="OXIDOREDUCTASE YDHF"/>
    <property type="match status" value="1"/>
</dbReference>
<dbReference type="Proteomes" id="UP000051311">
    <property type="component" value="Unassembled WGS sequence"/>
</dbReference>
<dbReference type="STRING" id="1423748.FC37_GL000631"/>
<dbReference type="PATRIC" id="fig|1423748.3.peg.663"/>
<dbReference type="InterPro" id="IPR036812">
    <property type="entry name" value="NAD(P)_OxRdtase_dom_sf"/>
</dbReference>
<dbReference type="RefSeq" id="WP_056945642.1">
    <property type="nucleotide sequence ID" value="NZ_AZEL01000083.1"/>
</dbReference>
<evidence type="ECO:0000259" key="1">
    <source>
        <dbReference type="Pfam" id="PF00248"/>
    </source>
</evidence>
<dbReference type="InterPro" id="IPR023210">
    <property type="entry name" value="NADP_OxRdtase_dom"/>
</dbReference>
<dbReference type="EMBL" id="AZEL01000083">
    <property type="protein sequence ID" value="KRL19258.1"/>
    <property type="molecule type" value="Genomic_DNA"/>
</dbReference>
<accession>A0A0R1NPD8</accession>
<dbReference type="OrthoDB" id="9773828at2"/>
<dbReference type="InterPro" id="IPR020471">
    <property type="entry name" value="AKR"/>
</dbReference>
<dbReference type="CDD" id="cd19092">
    <property type="entry name" value="AKR_BsYcsN_EcYdhF-like"/>
    <property type="match status" value="1"/>
</dbReference>
<dbReference type="AlphaFoldDB" id="A0A0R1NPD8"/>
<dbReference type="GO" id="GO:0016491">
    <property type="term" value="F:oxidoreductase activity"/>
    <property type="evidence" value="ECO:0007669"/>
    <property type="project" value="InterPro"/>
</dbReference>
<dbReference type="SUPFAM" id="SSF51430">
    <property type="entry name" value="NAD(P)-linked oxidoreductase"/>
    <property type="match status" value="1"/>
</dbReference>
<dbReference type="Gene3D" id="3.20.20.100">
    <property type="entry name" value="NADP-dependent oxidoreductase domain"/>
    <property type="match status" value="1"/>
</dbReference>
<proteinExistence type="predicted"/>